<dbReference type="Gene3D" id="3.10.290.10">
    <property type="entry name" value="RNA-binding S4 domain"/>
    <property type="match status" value="1"/>
</dbReference>
<dbReference type="Proteomes" id="UP000198597">
    <property type="component" value="Unassembled WGS sequence"/>
</dbReference>
<dbReference type="AlphaFoldDB" id="A0A1H0NBB3"/>
<dbReference type="InterPro" id="IPR002942">
    <property type="entry name" value="S4_RNA-bd"/>
</dbReference>
<keyword evidence="3" id="KW-0694">RNA-binding</keyword>
<dbReference type="InterPro" id="IPR000748">
    <property type="entry name" value="PsdUridine_synth_RsuA/RluB/E/F"/>
</dbReference>
<evidence type="ECO:0000256" key="3">
    <source>
        <dbReference type="PROSITE-ProRule" id="PRU00182"/>
    </source>
</evidence>
<dbReference type="PROSITE" id="PS01149">
    <property type="entry name" value="PSI_RSU"/>
    <property type="match status" value="1"/>
</dbReference>
<evidence type="ECO:0000313" key="6">
    <source>
        <dbReference type="EMBL" id="SDO90019.1"/>
    </source>
</evidence>
<dbReference type="Gene3D" id="3.30.70.580">
    <property type="entry name" value="Pseudouridine synthase I, catalytic domain, N-terminal subdomain"/>
    <property type="match status" value="1"/>
</dbReference>
<dbReference type="NCBIfam" id="TIGR00093">
    <property type="entry name" value="pseudouridine synthase"/>
    <property type="match status" value="1"/>
</dbReference>
<dbReference type="GeneID" id="65310918"/>
<gene>
    <name evidence="6" type="ORF">SAMN04488529_101770</name>
</gene>
<organism evidence="6 7">
    <name type="scientific">Clostridium gasigenes</name>
    <dbReference type="NCBI Taxonomy" id="94869"/>
    <lineage>
        <taxon>Bacteria</taxon>
        <taxon>Bacillati</taxon>
        <taxon>Bacillota</taxon>
        <taxon>Clostridia</taxon>
        <taxon>Eubacteriales</taxon>
        <taxon>Clostridiaceae</taxon>
        <taxon>Clostridium</taxon>
    </lineage>
</organism>
<dbReference type="EC" id="5.4.99.-" evidence="4"/>
<dbReference type="CDD" id="cd02870">
    <property type="entry name" value="PseudoU_synth_RsuA_like"/>
    <property type="match status" value="1"/>
</dbReference>
<dbReference type="SUPFAM" id="SSF55174">
    <property type="entry name" value="Alpha-L RNA-binding motif"/>
    <property type="match status" value="1"/>
</dbReference>
<evidence type="ECO:0000259" key="5">
    <source>
        <dbReference type="SMART" id="SM00363"/>
    </source>
</evidence>
<dbReference type="SMART" id="SM00363">
    <property type="entry name" value="S4"/>
    <property type="match status" value="1"/>
</dbReference>
<dbReference type="FunFam" id="3.10.290.10:FF:000003">
    <property type="entry name" value="Pseudouridine synthase"/>
    <property type="match status" value="1"/>
</dbReference>
<dbReference type="GO" id="GO:0000455">
    <property type="term" value="P:enzyme-directed rRNA pseudouridine synthesis"/>
    <property type="evidence" value="ECO:0007669"/>
    <property type="project" value="UniProtKB-ARBA"/>
</dbReference>
<feature type="domain" description="RNA-binding S4" evidence="5">
    <location>
        <begin position="3"/>
        <end position="63"/>
    </location>
</feature>
<dbReference type="RefSeq" id="WP_089965999.1">
    <property type="nucleotide sequence ID" value="NZ_CP071376.1"/>
</dbReference>
<dbReference type="InterPro" id="IPR020103">
    <property type="entry name" value="PsdUridine_synth_cat_dom_sf"/>
</dbReference>
<evidence type="ECO:0000313" key="7">
    <source>
        <dbReference type="Proteomes" id="UP000198597"/>
    </source>
</evidence>
<evidence type="ECO:0000256" key="2">
    <source>
        <dbReference type="ARBA" id="ARBA00023235"/>
    </source>
</evidence>
<comment type="similarity">
    <text evidence="1 4">Belongs to the pseudouridine synthase RsuA family.</text>
</comment>
<dbReference type="InterPro" id="IPR042092">
    <property type="entry name" value="PsdUridine_s_RsuA/RluB/E/F_cat"/>
</dbReference>
<dbReference type="Pfam" id="PF00849">
    <property type="entry name" value="PseudoU_synth_2"/>
    <property type="match status" value="1"/>
</dbReference>
<dbReference type="InterPro" id="IPR050343">
    <property type="entry name" value="RsuA_PseudoU_synthase"/>
</dbReference>
<name>A0A1H0NBB3_9CLOT</name>
<keyword evidence="7" id="KW-1185">Reference proteome</keyword>
<dbReference type="InterPro" id="IPR036986">
    <property type="entry name" value="S4_RNA-bd_sf"/>
</dbReference>
<keyword evidence="2 4" id="KW-0413">Isomerase</keyword>
<proteinExistence type="inferred from homology"/>
<dbReference type="CDD" id="cd00165">
    <property type="entry name" value="S4"/>
    <property type="match status" value="1"/>
</dbReference>
<evidence type="ECO:0000256" key="1">
    <source>
        <dbReference type="ARBA" id="ARBA00008348"/>
    </source>
</evidence>
<dbReference type="Pfam" id="PF01479">
    <property type="entry name" value="S4"/>
    <property type="match status" value="1"/>
</dbReference>
<dbReference type="InterPro" id="IPR018496">
    <property type="entry name" value="PsdUridine_synth_RsuA/RluB_CS"/>
</dbReference>
<dbReference type="PANTHER" id="PTHR47683">
    <property type="entry name" value="PSEUDOURIDINE SYNTHASE FAMILY PROTEIN-RELATED"/>
    <property type="match status" value="1"/>
</dbReference>
<dbReference type="Gene3D" id="3.30.70.1560">
    <property type="entry name" value="Alpha-L RNA-binding motif"/>
    <property type="match status" value="1"/>
</dbReference>
<protein>
    <recommendedName>
        <fullName evidence="4">Pseudouridine synthase</fullName>
        <ecNumber evidence="4">5.4.99.-</ecNumber>
    </recommendedName>
</protein>
<dbReference type="EMBL" id="FNJM01000001">
    <property type="protein sequence ID" value="SDO90019.1"/>
    <property type="molecule type" value="Genomic_DNA"/>
</dbReference>
<dbReference type="PANTHER" id="PTHR47683:SF2">
    <property type="entry name" value="RNA-BINDING S4 DOMAIN-CONTAINING PROTEIN"/>
    <property type="match status" value="1"/>
</dbReference>
<evidence type="ECO:0000256" key="4">
    <source>
        <dbReference type="RuleBase" id="RU003887"/>
    </source>
</evidence>
<dbReference type="InterPro" id="IPR006145">
    <property type="entry name" value="PsdUridine_synth_RsuA/RluA"/>
</dbReference>
<dbReference type="InterPro" id="IPR020094">
    <property type="entry name" value="TruA/RsuA/RluB/E/F_N"/>
</dbReference>
<dbReference type="PROSITE" id="PS50889">
    <property type="entry name" value="S4"/>
    <property type="match status" value="1"/>
</dbReference>
<accession>A0A1H0NBB3</accession>
<dbReference type="GO" id="GO:0120159">
    <property type="term" value="F:rRNA pseudouridine synthase activity"/>
    <property type="evidence" value="ECO:0007669"/>
    <property type="project" value="UniProtKB-ARBA"/>
</dbReference>
<sequence>MEERLQKYMAKCGIASRRKCEELILAGRVKVNGEIIKELGVKVLENRDIVEYENKVITPEERKRYIILNKPEGYITSLSDEKGRRTILDIVKVEERIYPIGRLDYDSSGLIILTNDGDIYNKIIHPRVELDKKYIAVCDGAFTEEDIQKFKTGINIDGYVTAPATIRTISVEPSRDRRFSDDAKISTVEITIHEGKNRQVRKMCEALNVPVLTLKRISVGELELGYLKRGEFRELTENELSYIKGL</sequence>
<reference evidence="6 7" key="1">
    <citation type="submission" date="2016-10" db="EMBL/GenBank/DDBJ databases">
        <authorList>
            <person name="de Groot N.N."/>
        </authorList>
    </citation>
    <scope>NUCLEOTIDE SEQUENCE [LARGE SCALE GENOMIC DNA]</scope>
    <source>
        <strain evidence="6 7">DSM 12272</strain>
    </source>
</reference>
<dbReference type="GO" id="GO:0003723">
    <property type="term" value="F:RNA binding"/>
    <property type="evidence" value="ECO:0007669"/>
    <property type="project" value="UniProtKB-KW"/>
</dbReference>
<dbReference type="SUPFAM" id="SSF55120">
    <property type="entry name" value="Pseudouridine synthase"/>
    <property type="match status" value="1"/>
</dbReference>
<dbReference type="STRING" id="94869.SAMN04488529_101770"/>
<dbReference type="OrthoDB" id="9807213at2"/>